<dbReference type="PROSITE" id="PS00674">
    <property type="entry name" value="AAA"/>
    <property type="match status" value="1"/>
</dbReference>
<keyword evidence="6" id="KW-0378">Hydrolase</keyword>
<name>A0A4R8QNM4_COLTR</name>
<proteinExistence type="inferred from homology"/>
<evidence type="ECO:0000256" key="2">
    <source>
        <dbReference type="ARBA" id="ARBA00007448"/>
    </source>
</evidence>
<dbReference type="EMBL" id="RYZW01000156">
    <property type="protein sequence ID" value="TDZ40691.1"/>
    <property type="molecule type" value="Genomic_DNA"/>
</dbReference>
<evidence type="ECO:0000256" key="1">
    <source>
        <dbReference type="ARBA" id="ARBA00004434"/>
    </source>
</evidence>
<evidence type="ECO:0000256" key="7">
    <source>
        <dbReference type="ARBA" id="ARBA00022840"/>
    </source>
</evidence>
<evidence type="ECO:0000259" key="16">
    <source>
        <dbReference type="SMART" id="SM01024"/>
    </source>
</evidence>
<evidence type="ECO:0000313" key="17">
    <source>
        <dbReference type="EMBL" id="TDZ40691.1"/>
    </source>
</evidence>
<comment type="similarity">
    <text evidence="2">Belongs to the AAA ATPase family. BCS1 subfamily.</text>
</comment>
<dbReference type="GO" id="GO:0016887">
    <property type="term" value="F:ATP hydrolysis activity"/>
    <property type="evidence" value="ECO:0007669"/>
    <property type="project" value="InterPro"/>
</dbReference>
<dbReference type="PRINTS" id="PR00830">
    <property type="entry name" value="ENDOLAPTASE"/>
</dbReference>
<dbReference type="Pfam" id="PF03663">
    <property type="entry name" value="Glyco_hydro_76"/>
    <property type="match status" value="1"/>
</dbReference>
<dbReference type="Pfam" id="PF25426">
    <property type="entry name" value="AAA_lid_BCS1"/>
    <property type="match status" value="1"/>
</dbReference>
<feature type="compositionally biased region" description="Acidic residues" evidence="13">
    <location>
        <begin position="367"/>
        <end position="387"/>
    </location>
</feature>
<evidence type="ECO:0000256" key="6">
    <source>
        <dbReference type="ARBA" id="ARBA00022801"/>
    </source>
</evidence>
<protein>
    <submittedName>
        <fullName evidence="17">Putative mitochondrial chaperone BCS1-B</fullName>
    </submittedName>
</protein>
<dbReference type="SMART" id="SM00382">
    <property type="entry name" value="AAA"/>
    <property type="match status" value="1"/>
</dbReference>
<keyword evidence="12" id="KW-0175">Coiled coil</keyword>
<evidence type="ECO:0000259" key="15">
    <source>
        <dbReference type="SMART" id="SM00382"/>
    </source>
</evidence>
<keyword evidence="4" id="KW-0547">Nucleotide-binding</keyword>
<evidence type="ECO:0000256" key="5">
    <source>
        <dbReference type="ARBA" id="ARBA00022792"/>
    </source>
</evidence>
<evidence type="ECO:0000256" key="12">
    <source>
        <dbReference type="SAM" id="Coils"/>
    </source>
</evidence>
<comment type="catalytic activity">
    <reaction evidence="11">
        <text>ATP + H2O = ADP + phosphate + H(+)</text>
        <dbReference type="Rhea" id="RHEA:13065"/>
        <dbReference type="ChEBI" id="CHEBI:15377"/>
        <dbReference type="ChEBI" id="CHEBI:15378"/>
        <dbReference type="ChEBI" id="CHEBI:30616"/>
        <dbReference type="ChEBI" id="CHEBI:43474"/>
        <dbReference type="ChEBI" id="CHEBI:456216"/>
    </reaction>
    <physiologicalReaction direction="left-to-right" evidence="11">
        <dbReference type="Rhea" id="RHEA:13066"/>
    </physiologicalReaction>
</comment>
<dbReference type="InterPro" id="IPR003960">
    <property type="entry name" value="ATPase_AAA_CS"/>
</dbReference>
<dbReference type="SUPFAM" id="SSF52540">
    <property type="entry name" value="P-loop containing nucleoside triphosphate hydrolases"/>
    <property type="match status" value="1"/>
</dbReference>
<dbReference type="InterPro" id="IPR003959">
    <property type="entry name" value="ATPase_AAA_core"/>
</dbReference>
<feature type="domain" description="BCS1 N-terminal" evidence="16">
    <location>
        <begin position="59"/>
        <end position="258"/>
    </location>
</feature>
<gene>
    <name evidence="17" type="primary">bcsl1b-0</name>
    <name evidence="17" type="ORF">CTRI78_v010204</name>
</gene>
<keyword evidence="10 14" id="KW-0472">Membrane</keyword>
<feature type="region of interest" description="Disordered" evidence="13">
    <location>
        <begin position="595"/>
        <end position="626"/>
    </location>
</feature>
<feature type="region of interest" description="Disordered" evidence="13">
    <location>
        <begin position="761"/>
        <end position="789"/>
    </location>
</feature>
<keyword evidence="7" id="KW-0067">ATP-binding</keyword>
<feature type="domain" description="AAA+ ATPase" evidence="15">
    <location>
        <begin position="291"/>
        <end position="446"/>
    </location>
</feature>
<dbReference type="Proteomes" id="UP000295703">
    <property type="component" value="Unassembled WGS sequence"/>
</dbReference>
<sequence length="859" mass="94925">MSDMFKLKFPKASLLFGATGATAQGVGDMLERRAPGFASLQRFFSRWFRIDLATLVLLISFGGDIPNAMAGLQKLGTSLYWWITRFFTASISVASNDKLNREVLNWLGSQVLTRQGTRILTAQTEVIQNDTWYDRKPVERDDLNHEKRVPVHYLPTFGTTWFLFKGGFFTVRRVPSRFHGAKFGVPDEYSAAPQGDEPLVVMRLGRSAEPIKAFLDHCRDHADKQRESFITVRATKTKYGQESWDATVLRPIRPLETVHFDEAAKRALVADIRSYLDTKTRSFYIERGIPYRRGYLLYGPPGTGKTSLALALASRFSLELYLVHIPSIRGDGDLENLFTALPPKCIVLLEDIDAVGIERRRRLGLDQDSDSDDDDEESAGGGGDEDSERSFARCRCTLSGLLNVLDGVASQEGRIVLMTSNAVNKLDKALIRPGRIDRMIYLGNISQQSAKGMFQRMYRPQKSAEEQQEELLLEKNDDDAVLRRRRRRRRREDEIDALADGFSKEIPDEVFTPAQLQGYLLKYRSGPEEAAERVAEWVVDEQRVMDEARRRKKEAAARLARRKKTLKMKALKAFAKDQDKDAAAAADDAGKKIKAENKTNGTDGAKTGQVETSSTAKGEKKKTNGSDVWRTRAEKLTDSLIETFFPGNIAFEAACESTEGRCVVDMVFHKGYTHRWLAVATHVAPFLAAKIRPVLASSAKAAAGKCKDNGCSMYWSAQGLVDLGKADDISSLPAGLSVLSAVSALLIDDAKVPFTLVEAEEGGAGSSTGGGGRSGGSSTSSGSGSPTDPSSAAGHLVSYMITVLVAGALSVFAWLSSWQYDNLQSGRIWDTSSRPHLHVKRVLKRCRLARFLNTAPCVS</sequence>
<dbReference type="GO" id="GO:0005743">
    <property type="term" value="C:mitochondrial inner membrane"/>
    <property type="evidence" value="ECO:0007669"/>
    <property type="project" value="UniProtKB-SubCell"/>
</dbReference>
<comment type="caution">
    <text evidence="17">The sequence shown here is derived from an EMBL/GenBank/DDBJ whole genome shotgun (WGS) entry which is preliminary data.</text>
</comment>
<dbReference type="AlphaFoldDB" id="A0A4R8QNM4"/>
<dbReference type="InterPro" id="IPR050747">
    <property type="entry name" value="Mitochondrial_chaperone_BCS1"/>
</dbReference>
<keyword evidence="8 14" id="KW-1133">Transmembrane helix</keyword>
<evidence type="ECO:0000256" key="4">
    <source>
        <dbReference type="ARBA" id="ARBA00022741"/>
    </source>
</evidence>
<organism evidence="17 18">
    <name type="scientific">Colletotrichum trifolii</name>
    <dbReference type="NCBI Taxonomy" id="5466"/>
    <lineage>
        <taxon>Eukaryota</taxon>
        <taxon>Fungi</taxon>
        <taxon>Dikarya</taxon>
        <taxon>Ascomycota</taxon>
        <taxon>Pezizomycotina</taxon>
        <taxon>Sordariomycetes</taxon>
        <taxon>Hypocreomycetidae</taxon>
        <taxon>Glomerellales</taxon>
        <taxon>Glomerellaceae</taxon>
        <taxon>Colletotrichum</taxon>
        <taxon>Colletotrichum orbiculare species complex</taxon>
    </lineage>
</organism>
<feature type="region of interest" description="Disordered" evidence="13">
    <location>
        <begin position="365"/>
        <end position="388"/>
    </location>
</feature>
<dbReference type="Pfam" id="PF00004">
    <property type="entry name" value="AAA"/>
    <property type="match status" value="1"/>
</dbReference>
<dbReference type="SMART" id="SM01024">
    <property type="entry name" value="BCS1_N"/>
    <property type="match status" value="1"/>
</dbReference>
<dbReference type="InterPro" id="IPR027417">
    <property type="entry name" value="P-loop_NTPase"/>
</dbReference>
<dbReference type="InterPro" id="IPR014851">
    <property type="entry name" value="BCS1_N"/>
</dbReference>
<evidence type="ECO:0000256" key="9">
    <source>
        <dbReference type="ARBA" id="ARBA00023128"/>
    </source>
</evidence>
<reference evidence="17 18" key="1">
    <citation type="submission" date="2018-12" db="EMBL/GenBank/DDBJ databases">
        <title>Genome sequence and assembly of Colletotrichum trifolii.</title>
        <authorList>
            <person name="Gan P."/>
            <person name="Shirasu K."/>
        </authorList>
    </citation>
    <scope>NUCLEOTIDE SEQUENCE [LARGE SCALE GENOMIC DNA]</scope>
    <source>
        <strain evidence="17 18">543-2</strain>
    </source>
</reference>
<feature type="transmembrane region" description="Helical" evidence="14">
    <location>
        <begin position="796"/>
        <end position="815"/>
    </location>
</feature>
<evidence type="ECO:0000256" key="14">
    <source>
        <dbReference type="SAM" id="Phobius"/>
    </source>
</evidence>
<keyword evidence="18" id="KW-1185">Reference proteome</keyword>
<dbReference type="Pfam" id="PF08740">
    <property type="entry name" value="BCS1_N"/>
    <property type="match status" value="1"/>
</dbReference>
<feature type="compositionally biased region" description="Basic and acidic residues" evidence="13">
    <location>
        <begin position="617"/>
        <end position="626"/>
    </location>
</feature>
<dbReference type="Gene3D" id="3.40.50.300">
    <property type="entry name" value="P-loop containing nucleotide triphosphate hydrolases"/>
    <property type="match status" value="1"/>
</dbReference>
<keyword evidence="5" id="KW-0999">Mitochondrion inner membrane</keyword>
<comment type="subcellular location">
    <subcellularLocation>
        <location evidence="1">Mitochondrion inner membrane</location>
        <topology evidence="1">Single-pass membrane protein</topology>
    </subcellularLocation>
</comment>
<keyword evidence="3 14" id="KW-0812">Transmembrane</keyword>
<evidence type="ECO:0000256" key="13">
    <source>
        <dbReference type="SAM" id="MobiDB-lite"/>
    </source>
</evidence>
<keyword evidence="9" id="KW-0496">Mitochondrion</keyword>
<accession>A0A4R8QNM4</accession>
<evidence type="ECO:0000256" key="3">
    <source>
        <dbReference type="ARBA" id="ARBA00022692"/>
    </source>
</evidence>
<evidence type="ECO:0000256" key="10">
    <source>
        <dbReference type="ARBA" id="ARBA00023136"/>
    </source>
</evidence>
<dbReference type="InterPro" id="IPR057495">
    <property type="entry name" value="AAA_lid_BCS1"/>
</dbReference>
<evidence type="ECO:0000256" key="11">
    <source>
        <dbReference type="ARBA" id="ARBA00048778"/>
    </source>
</evidence>
<evidence type="ECO:0000313" key="18">
    <source>
        <dbReference type="Proteomes" id="UP000295703"/>
    </source>
</evidence>
<feature type="compositionally biased region" description="Gly residues" evidence="13">
    <location>
        <begin position="762"/>
        <end position="775"/>
    </location>
</feature>
<feature type="compositionally biased region" description="Low complexity" evidence="13">
    <location>
        <begin position="776"/>
        <end position="789"/>
    </location>
</feature>
<dbReference type="PANTHER" id="PTHR23070">
    <property type="entry name" value="BCS1 AAA-TYPE ATPASE"/>
    <property type="match status" value="1"/>
</dbReference>
<dbReference type="GO" id="GO:0005524">
    <property type="term" value="F:ATP binding"/>
    <property type="evidence" value="ECO:0007669"/>
    <property type="project" value="UniProtKB-KW"/>
</dbReference>
<dbReference type="InterPro" id="IPR003593">
    <property type="entry name" value="AAA+_ATPase"/>
</dbReference>
<evidence type="ECO:0000256" key="8">
    <source>
        <dbReference type="ARBA" id="ARBA00022989"/>
    </source>
</evidence>
<feature type="coiled-coil region" evidence="12">
    <location>
        <begin position="538"/>
        <end position="565"/>
    </location>
</feature>
<dbReference type="STRING" id="5466.A0A4R8QNM4"/>
<dbReference type="InterPro" id="IPR005198">
    <property type="entry name" value="Glyco_hydro_76"/>
</dbReference>